<evidence type="ECO:0000313" key="2">
    <source>
        <dbReference type="EMBL" id="GGQ72031.1"/>
    </source>
</evidence>
<dbReference type="InterPro" id="IPR024071">
    <property type="entry name" value="S-Me-THD_C_sf"/>
</dbReference>
<comment type="caution">
    <text evidence="2">The sequence shown here is derived from an EMBL/GenBank/DDBJ whole genome shotgun (WGS) entry which is preliminary data.</text>
</comment>
<accession>A0A918BK63</accession>
<dbReference type="Pfam" id="PF20906">
    <property type="entry name" value="S-Me-THD_C"/>
    <property type="match status" value="1"/>
</dbReference>
<keyword evidence="3" id="KW-1185">Reference proteome</keyword>
<dbReference type="RefSeq" id="WP_229821201.1">
    <property type="nucleotide sequence ID" value="NZ_BMQK01000012.1"/>
</dbReference>
<organism evidence="2 3">
    <name type="scientific">Streptomyces ruber</name>
    <dbReference type="NCBI Taxonomy" id="83378"/>
    <lineage>
        <taxon>Bacteria</taxon>
        <taxon>Bacillati</taxon>
        <taxon>Actinomycetota</taxon>
        <taxon>Actinomycetes</taxon>
        <taxon>Kitasatosporales</taxon>
        <taxon>Streptomycetaceae</taxon>
        <taxon>Streptomyces</taxon>
    </lineage>
</organism>
<reference evidence="2" key="1">
    <citation type="journal article" date="2014" name="Int. J. Syst. Evol. Microbiol.">
        <title>Complete genome sequence of Corynebacterium casei LMG S-19264T (=DSM 44701T), isolated from a smear-ripened cheese.</title>
        <authorList>
            <consortium name="US DOE Joint Genome Institute (JGI-PGF)"/>
            <person name="Walter F."/>
            <person name="Albersmeier A."/>
            <person name="Kalinowski J."/>
            <person name="Ruckert C."/>
        </authorList>
    </citation>
    <scope>NUCLEOTIDE SEQUENCE</scope>
    <source>
        <strain evidence="2">JCM 3131</strain>
    </source>
</reference>
<dbReference type="AlphaFoldDB" id="A0A918BK63"/>
<protein>
    <recommendedName>
        <fullName evidence="1">S-Me-THD-like C-terminal domain-containing protein</fullName>
    </recommendedName>
</protein>
<dbReference type="Gene3D" id="2.40.390.10">
    <property type="entry name" value="CV3147-like"/>
    <property type="match status" value="1"/>
</dbReference>
<dbReference type="SUPFAM" id="SSF160991">
    <property type="entry name" value="CV3147-like"/>
    <property type="match status" value="1"/>
</dbReference>
<evidence type="ECO:0000313" key="3">
    <source>
        <dbReference type="Proteomes" id="UP000620156"/>
    </source>
</evidence>
<evidence type="ECO:0000259" key="1">
    <source>
        <dbReference type="Pfam" id="PF20906"/>
    </source>
</evidence>
<proteinExistence type="predicted"/>
<gene>
    <name evidence="2" type="ORF">GCM10010145_47010</name>
</gene>
<name>A0A918BK63_9ACTN</name>
<reference evidence="2" key="2">
    <citation type="submission" date="2020-09" db="EMBL/GenBank/DDBJ databases">
        <authorList>
            <person name="Sun Q."/>
            <person name="Ohkuma M."/>
        </authorList>
    </citation>
    <scope>NUCLEOTIDE SEQUENCE</scope>
    <source>
        <strain evidence="2">JCM 3131</strain>
    </source>
</reference>
<dbReference type="InterPro" id="IPR048350">
    <property type="entry name" value="S-Me-THD-like_C"/>
</dbReference>
<dbReference type="EMBL" id="BMQK01000012">
    <property type="protein sequence ID" value="GGQ72031.1"/>
    <property type="molecule type" value="Genomic_DNA"/>
</dbReference>
<feature type="domain" description="S-Me-THD-like C-terminal" evidence="1">
    <location>
        <begin position="4"/>
        <end position="65"/>
    </location>
</feature>
<sequence length="74" mass="7467">MAAAAGVLGGRLMFTGKIGDVLRRTQGGFARGTARLAGLSGDTGATLELSFQNENLVATRDGEVVSGGTLIVSE</sequence>
<dbReference type="Proteomes" id="UP000620156">
    <property type="component" value="Unassembled WGS sequence"/>
</dbReference>